<reference evidence="1 2" key="1">
    <citation type="journal article" date="2013" name="Genome Announc.">
        <title>Genome Sequence of the Obligate Gammaproteobacterial Methanotroph Methylomicrobium album Strain BG8.</title>
        <authorList>
            <person name="Kits K.D."/>
            <person name="Kalyuzhnaya M.G."/>
            <person name="Klotz M.G."/>
            <person name="Jetten M.S."/>
            <person name="Op den Camp H.J."/>
            <person name="Vuilleumier S."/>
            <person name="Bringel F."/>
            <person name="Dispirito A.A."/>
            <person name="Murrell J.C."/>
            <person name="Bruce D."/>
            <person name="Cheng J.F."/>
            <person name="Copeland A."/>
            <person name="Goodwin L."/>
            <person name="Hauser L."/>
            <person name="Lajus A."/>
            <person name="Land M.L."/>
            <person name="Lapidus A."/>
            <person name="Lucas S."/>
            <person name="Medigue C."/>
            <person name="Pitluck S."/>
            <person name="Woyke T."/>
            <person name="Zeytun A."/>
            <person name="Stein L.Y."/>
        </authorList>
    </citation>
    <scope>NUCLEOTIDE SEQUENCE [LARGE SCALE GENOMIC DNA]</scope>
    <source>
        <strain evidence="1 2">BG8</strain>
    </source>
</reference>
<dbReference type="EMBL" id="CM001475">
    <property type="protein sequence ID" value="EIC28775.1"/>
    <property type="molecule type" value="Genomic_DNA"/>
</dbReference>
<sequence>MARYANIYDICDTPILKEQPYAEPGRNLKRLYRKVAGNGLLKYLILKGCRHPEIPMQAVPAYQAVIRAAMRAGYDEWRDAGWIDRTFKPIAELLDRIDPPHFRRREKTPLIQTNPKPEALDTVIERCLQDILQTWNSHHENPYFPVAAQVVLSGDDQMNGENFLNILRGVGAFEYRNAVLLFALIRCFIHCNPVKLKVVRKPYRGIAEKLFQRSHWFIHRTAFYDVNFFELLLTRVAKNRLTPDELQPIVQILENLLHFCVVTSQEWLVTPNNGIRHPATTCFPEDERAECLFKLNQKNRAIKKDLGFGNYAPDTDTTFFTLSIAKKWLDLVEEKHLAADVKLLRECRNFLAHPWVEIITEYQIGSGYTSNPPTIRMTRPLDYQGAIPIWFDKRFRKSDGRIVREPAGNEICPGHNMDILEAMLVNRKQWRSLEGDNLKTVRRLLDFHYRTVASGNFRHESVFQYYLPEIYVYYIGRFYEAYLTLGDAEKNSLNPEGQVEKIRRIALDYCKSELIGYTLNAFDAAIAVAALALLRHEPRDDGLIATGLKTMSDALGEGAKGHLFQPYEWTRLRHPCRIIVGSEVATSLFVMSAFASAKQYLYGNG</sequence>
<evidence type="ECO:0000313" key="2">
    <source>
        <dbReference type="Proteomes" id="UP000005090"/>
    </source>
</evidence>
<proteinExistence type="predicted"/>
<dbReference type="AlphaFoldDB" id="H8GGH9"/>
<dbReference type="eggNOG" id="ENOG5033PM1">
    <property type="taxonomic scope" value="Bacteria"/>
</dbReference>
<gene>
    <name evidence="1" type="ORF">Metal_0956</name>
</gene>
<organism evidence="1 2">
    <name type="scientific">Methylomicrobium album BG8</name>
    <dbReference type="NCBI Taxonomy" id="686340"/>
    <lineage>
        <taxon>Bacteria</taxon>
        <taxon>Pseudomonadati</taxon>
        <taxon>Pseudomonadota</taxon>
        <taxon>Gammaproteobacteria</taxon>
        <taxon>Methylococcales</taxon>
        <taxon>Methylococcaceae</taxon>
        <taxon>Methylomicrobium</taxon>
    </lineage>
</organism>
<dbReference type="RefSeq" id="WP_005370092.1">
    <property type="nucleotide sequence ID" value="NZ_CM001475.1"/>
</dbReference>
<dbReference type="STRING" id="686340.Metal_0956"/>
<keyword evidence="2" id="KW-1185">Reference proteome</keyword>
<name>H8GGH9_METAL</name>
<dbReference type="Proteomes" id="UP000005090">
    <property type="component" value="Chromosome"/>
</dbReference>
<accession>H8GGH9</accession>
<protein>
    <submittedName>
        <fullName evidence="1">Uncharacterized protein</fullName>
    </submittedName>
</protein>
<dbReference type="HOGENOM" id="CLU_474644_0_0_6"/>
<evidence type="ECO:0000313" key="1">
    <source>
        <dbReference type="EMBL" id="EIC28775.1"/>
    </source>
</evidence>